<name>A0A087H7E5_ARAAL</name>
<dbReference type="InterPro" id="IPR029063">
    <property type="entry name" value="SAM-dependent_MTases_sf"/>
</dbReference>
<dbReference type="Pfam" id="PF08498">
    <property type="entry name" value="Sterol_MT_C"/>
    <property type="match status" value="1"/>
</dbReference>
<feature type="domain" description="SAM-dependent methyltransferase Erg6/SMT-type" evidence="12">
    <location>
        <begin position="43"/>
        <end position="330"/>
    </location>
</feature>
<evidence type="ECO:0000313" key="14">
    <source>
        <dbReference type="Proteomes" id="UP000029120"/>
    </source>
</evidence>
<dbReference type="PROSITE" id="PS51685">
    <property type="entry name" value="SAM_MT_ERG6_SMT"/>
    <property type="match status" value="1"/>
</dbReference>
<dbReference type="InterPro" id="IPR013705">
    <property type="entry name" value="Sterol_MeTrfase_C"/>
</dbReference>
<sequence>MSKSGANIGGKTDVLAAVEKNEKYHGGEAEESKENSTDMANKYYDIATRLYEYQWGESFHYAHRWKGESLRESIKRDEHFLAMQLALKPGYKVLDVGCGIGGPMREIARFCNVSVTGLTNNEYQITRGKKENQLTGLDQTCNFVKADFMNMPFPDNSFDAVYAIAATCYAPDLYECYKEIYRVLKPGKHFAFHEWCLTDAFNPNNDEHKKIKKEIETDYALPELRPATKCLEAMKQAGFEVICDKNLAKDSPVPWYLPVDASQFSLFSLRVSPVGRFLTHILIKVLECVRIFPEGTHRIQTMLEKATSELVNAGKKEIFTPIYFVLAQKPE</sequence>
<evidence type="ECO:0000256" key="3">
    <source>
        <dbReference type="ARBA" id="ARBA00022679"/>
    </source>
</evidence>
<dbReference type="OrthoDB" id="4310724at2759"/>
<dbReference type="GO" id="GO:0009793">
    <property type="term" value="P:embryo development ending in seed dormancy"/>
    <property type="evidence" value="ECO:0007669"/>
    <property type="project" value="EnsemblPlants"/>
</dbReference>
<keyword evidence="5" id="KW-0752">Steroid biosynthesis</keyword>
<dbReference type="SUPFAM" id="SSF53335">
    <property type="entry name" value="S-adenosyl-L-methionine-dependent methyltransferases"/>
    <property type="match status" value="1"/>
</dbReference>
<evidence type="ECO:0000256" key="4">
    <source>
        <dbReference type="ARBA" id="ARBA00022691"/>
    </source>
</evidence>
<keyword evidence="5" id="KW-0444">Lipid biosynthesis</keyword>
<accession>A0A087H7E5</accession>
<dbReference type="EC" id="2.1.1.-" evidence="11"/>
<evidence type="ECO:0000259" key="12">
    <source>
        <dbReference type="PROSITE" id="PS51685"/>
    </source>
</evidence>
<dbReference type="EMBL" id="CM002871">
    <property type="protein sequence ID" value="KFK38047.1"/>
    <property type="molecule type" value="Genomic_DNA"/>
</dbReference>
<dbReference type="InterPro" id="IPR030384">
    <property type="entry name" value="MeTrfase_SMT"/>
</dbReference>
<evidence type="ECO:0000256" key="7">
    <source>
        <dbReference type="ARBA" id="ARBA00023166"/>
    </source>
</evidence>
<gene>
    <name evidence="13" type="ordered locus">AALP_Aa3g063200</name>
</gene>
<keyword evidence="6" id="KW-0756">Sterol biosynthesis</keyword>
<dbReference type="PANTHER" id="PTHR44068">
    <property type="entry name" value="ZGC:194242"/>
    <property type="match status" value="1"/>
</dbReference>
<keyword evidence="14" id="KW-1185">Reference proteome</keyword>
<comment type="pathway">
    <text evidence="1">Steroid biosynthesis; sterol biosynthesis.</text>
</comment>
<dbReference type="GO" id="GO:0016126">
    <property type="term" value="P:sterol biosynthetic process"/>
    <property type="evidence" value="ECO:0007669"/>
    <property type="project" value="UniProtKB-UniPathway"/>
</dbReference>
<dbReference type="PANTHER" id="PTHR44068:SF1">
    <property type="entry name" value="HYPOTHETICAL LOC100005854"/>
    <property type="match status" value="1"/>
</dbReference>
<protein>
    <recommendedName>
        <fullName evidence="11">Methyltransferase</fullName>
        <ecNumber evidence="11">2.1.1.-</ecNumber>
    </recommendedName>
</protein>
<evidence type="ECO:0000313" key="13">
    <source>
        <dbReference type="EMBL" id="KFK38047.1"/>
    </source>
</evidence>
<evidence type="ECO:0000256" key="10">
    <source>
        <dbReference type="PROSITE-ProRule" id="PRU01022"/>
    </source>
</evidence>
<dbReference type="UniPathway" id="UPA00766"/>
<evidence type="ECO:0000256" key="11">
    <source>
        <dbReference type="RuleBase" id="RU362025"/>
    </source>
</evidence>
<organism evidence="13 14">
    <name type="scientific">Arabis alpina</name>
    <name type="common">Alpine rock-cress</name>
    <dbReference type="NCBI Taxonomy" id="50452"/>
    <lineage>
        <taxon>Eukaryota</taxon>
        <taxon>Viridiplantae</taxon>
        <taxon>Streptophyta</taxon>
        <taxon>Embryophyta</taxon>
        <taxon>Tracheophyta</taxon>
        <taxon>Spermatophyta</taxon>
        <taxon>Magnoliopsida</taxon>
        <taxon>eudicotyledons</taxon>
        <taxon>Gunneridae</taxon>
        <taxon>Pentapetalae</taxon>
        <taxon>rosids</taxon>
        <taxon>malvids</taxon>
        <taxon>Brassicales</taxon>
        <taxon>Brassicaceae</taxon>
        <taxon>Arabideae</taxon>
        <taxon>Arabis</taxon>
    </lineage>
</organism>
<evidence type="ECO:0000256" key="5">
    <source>
        <dbReference type="ARBA" id="ARBA00022955"/>
    </source>
</evidence>
<dbReference type="InterPro" id="IPR013216">
    <property type="entry name" value="Methyltransf_11"/>
</dbReference>
<keyword evidence="4 10" id="KW-0949">S-adenosyl-L-methionine</keyword>
<dbReference type="AlphaFoldDB" id="A0A087H7E5"/>
<dbReference type="OMA" id="AFNKAMH"/>
<evidence type="ECO:0000256" key="9">
    <source>
        <dbReference type="ARBA" id="ARBA00038188"/>
    </source>
</evidence>
<evidence type="ECO:0000256" key="6">
    <source>
        <dbReference type="ARBA" id="ARBA00023011"/>
    </source>
</evidence>
<keyword evidence="8" id="KW-0753">Steroid metabolism</keyword>
<keyword evidence="2 10" id="KW-0489">Methyltransferase</keyword>
<proteinExistence type="inferred from homology"/>
<dbReference type="GO" id="GO:0005783">
    <property type="term" value="C:endoplasmic reticulum"/>
    <property type="evidence" value="ECO:0007669"/>
    <property type="project" value="TreeGrafter"/>
</dbReference>
<dbReference type="Proteomes" id="UP000029120">
    <property type="component" value="Chromosome 3"/>
</dbReference>
<keyword evidence="7" id="KW-1207">Sterol metabolism</keyword>
<comment type="similarity">
    <text evidence="9 10 11">Belongs to the class I-like SAM-binding methyltransferase superfamily. Erg6/SMT family.</text>
</comment>
<evidence type="ECO:0000256" key="8">
    <source>
        <dbReference type="ARBA" id="ARBA00023221"/>
    </source>
</evidence>
<dbReference type="Pfam" id="PF08241">
    <property type="entry name" value="Methyltransf_11"/>
    <property type="match status" value="1"/>
</dbReference>
<keyword evidence="3 10" id="KW-0808">Transferase</keyword>
<dbReference type="eggNOG" id="KOG1269">
    <property type="taxonomic scope" value="Eukaryota"/>
</dbReference>
<dbReference type="CDD" id="cd02440">
    <property type="entry name" value="AdoMet_MTases"/>
    <property type="match status" value="1"/>
</dbReference>
<evidence type="ECO:0000256" key="2">
    <source>
        <dbReference type="ARBA" id="ARBA00022603"/>
    </source>
</evidence>
<dbReference type="GO" id="GO:0032259">
    <property type="term" value="P:methylation"/>
    <property type="evidence" value="ECO:0007669"/>
    <property type="project" value="UniProtKB-KW"/>
</dbReference>
<dbReference type="Gene3D" id="3.40.50.150">
    <property type="entry name" value="Vaccinia Virus protein VP39"/>
    <property type="match status" value="1"/>
</dbReference>
<evidence type="ECO:0000256" key="1">
    <source>
        <dbReference type="ARBA" id="ARBA00004938"/>
    </source>
</evidence>
<dbReference type="InterPro" id="IPR050447">
    <property type="entry name" value="Erg6_SMT_methyltransf"/>
</dbReference>
<dbReference type="Gramene" id="KFK38047">
    <property type="protein sequence ID" value="KFK38047"/>
    <property type="gene ID" value="AALP_AA3G063200"/>
</dbReference>
<dbReference type="GO" id="GO:0003838">
    <property type="term" value="F:sterol 24-C-methyltransferase activity"/>
    <property type="evidence" value="ECO:0007669"/>
    <property type="project" value="EnsemblPlants"/>
</dbReference>
<reference evidence="14" key="1">
    <citation type="journal article" date="2015" name="Nat. Plants">
        <title>Genome expansion of Arabis alpina linked with retrotransposition and reduced symmetric DNA methylation.</title>
        <authorList>
            <person name="Willing E.M."/>
            <person name="Rawat V."/>
            <person name="Mandakova T."/>
            <person name="Maumus F."/>
            <person name="James G.V."/>
            <person name="Nordstroem K.J."/>
            <person name="Becker C."/>
            <person name="Warthmann N."/>
            <person name="Chica C."/>
            <person name="Szarzynska B."/>
            <person name="Zytnicki M."/>
            <person name="Albani M.C."/>
            <person name="Kiefer C."/>
            <person name="Bergonzi S."/>
            <person name="Castaings L."/>
            <person name="Mateos J.L."/>
            <person name="Berns M.C."/>
            <person name="Bujdoso N."/>
            <person name="Piofczyk T."/>
            <person name="de Lorenzo L."/>
            <person name="Barrero-Sicilia C."/>
            <person name="Mateos I."/>
            <person name="Piednoel M."/>
            <person name="Hagmann J."/>
            <person name="Chen-Min-Tao R."/>
            <person name="Iglesias-Fernandez R."/>
            <person name="Schuster S.C."/>
            <person name="Alonso-Blanco C."/>
            <person name="Roudier F."/>
            <person name="Carbonero P."/>
            <person name="Paz-Ares J."/>
            <person name="Davis S.J."/>
            <person name="Pecinka A."/>
            <person name="Quesneville H."/>
            <person name="Colot V."/>
            <person name="Lysak M.A."/>
            <person name="Weigel D."/>
            <person name="Coupland G."/>
            <person name="Schneeberger K."/>
        </authorList>
    </citation>
    <scope>NUCLEOTIDE SEQUENCE [LARGE SCALE GENOMIC DNA]</scope>
    <source>
        <strain evidence="14">cv. Pajares</strain>
    </source>
</reference>
<keyword evidence="5" id="KW-0443">Lipid metabolism</keyword>